<organism evidence="2">
    <name type="scientific">marine metagenome</name>
    <dbReference type="NCBI Taxonomy" id="408172"/>
    <lineage>
        <taxon>unclassified sequences</taxon>
        <taxon>metagenomes</taxon>
        <taxon>ecological metagenomes</taxon>
    </lineage>
</organism>
<reference evidence="2" key="1">
    <citation type="submission" date="2018-05" db="EMBL/GenBank/DDBJ databases">
        <authorList>
            <person name="Lanie J.A."/>
            <person name="Ng W.-L."/>
            <person name="Kazmierczak K.M."/>
            <person name="Andrzejewski T.M."/>
            <person name="Davidsen T.M."/>
            <person name="Wayne K.J."/>
            <person name="Tettelin H."/>
            <person name="Glass J.I."/>
            <person name="Rusch D."/>
            <person name="Podicherti R."/>
            <person name="Tsui H.-C.T."/>
            <person name="Winkler M.E."/>
        </authorList>
    </citation>
    <scope>NUCLEOTIDE SEQUENCE</scope>
</reference>
<dbReference type="InterPro" id="IPR024432">
    <property type="entry name" value="Put_RecE_PDDEXK-like_dom"/>
</dbReference>
<name>A0A381P466_9ZZZZ</name>
<evidence type="ECO:0000313" key="2">
    <source>
        <dbReference type="EMBL" id="SUZ61736.1"/>
    </source>
</evidence>
<dbReference type="Pfam" id="PF12684">
    <property type="entry name" value="DUF3799"/>
    <property type="match status" value="1"/>
</dbReference>
<dbReference type="EMBL" id="UINC01000822">
    <property type="protein sequence ID" value="SUZ61736.1"/>
    <property type="molecule type" value="Genomic_DNA"/>
</dbReference>
<proteinExistence type="predicted"/>
<evidence type="ECO:0000259" key="1">
    <source>
        <dbReference type="Pfam" id="PF12684"/>
    </source>
</evidence>
<dbReference type="Gene3D" id="3.90.320.10">
    <property type="match status" value="1"/>
</dbReference>
<dbReference type="InterPro" id="IPR011604">
    <property type="entry name" value="PDDEXK-like_dom_sf"/>
</dbReference>
<protein>
    <recommendedName>
        <fullName evidence="1">Putative exodeoxyribonuclease 8 PDDEXK-like domain-containing protein</fullName>
    </recommendedName>
</protein>
<feature type="domain" description="Putative exodeoxyribonuclease 8 PDDEXK-like" evidence="1">
    <location>
        <begin position="1"/>
        <end position="186"/>
    </location>
</feature>
<sequence length="195" mass="22634">MNFGNAGHCLLLEPHKFEELYVCAPKTLSRRGKNGKKSWEEFCKLHSGKNVLASTEWEQLQKIRKVFHINPKIMQFWKHGETEVSMFWEDAELGVDCKARMDWYDADSMKIVDLKFTNSIGKLCNQKLMDQHFSVQAAWYRRGVYQLTGSACDFLFIFIEKYSPHIIRVIKANEEIIRHGEQAILSAIKGSSNKT</sequence>
<dbReference type="AlphaFoldDB" id="A0A381P466"/>
<gene>
    <name evidence="2" type="ORF">METZ01_LOCUS14590</name>
</gene>
<accession>A0A381P466</accession>